<dbReference type="GO" id="GO:0016887">
    <property type="term" value="F:ATP hydrolysis activity"/>
    <property type="evidence" value="ECO:0007669"/>
    <property type="project" value="InterPro"/>
</dbReference>
<evidence type="ECO:0000259" key="8">
    <source>
        <dbReference type="PROSITE" id="PS50893"/>
    </source>
</evidence>
<dbReference type="InterPro" id="IPR039421">
    <property type="entry name" value="Type_1_exporter"/>
</dbReference>
<dbReference type="InterPro" id="IPR017871">
    <property type="entry name" value="ABC_transporter-like_CS"/>
</dbReference>
<name>A5FVZ6_ACICJ</name>
<sequence>MKWANCLYVASMARQSSPAKQWIRQEIRLGGRRARLAIGLGVASVLVAIGQIACAAGLLAAAIAPGRLPTALLGLGFVTAALVRAALIVGQEHEASRLGIAARRRLRSDTLGRLMSAGPGLLRGRHSAELSIIVVDRIEAMNGLHGRWLPAARLAAIGPALVALAAAIADWRSGVILACAGLLVPMFMAITGIGTGVAARRQFTAMTRLQTRFLDRVRGIATIVLAGRAETEAAALGRAADELRLRTMRILRVAFLNATALDLLAAAALVGIAIRFAGPLLAGQTALAPTALFCVLLVPEFFAPFRAFSAVYQDRMTAQTAAEDLVGLPEPAVAAVPPDAIRNVPAQGITIAFEGVGFAWDQERGPVLRDLSFQLPAGETMMLVGPSGSGKSTIIELLLGYIRPQSGRITLNGAPIETIVPTALARMTALISQRPVLFAGTIEENIRLGRPEASEAELLEAVRLARVNEFAERLPEGLATRIGEGGYGLSGGQAQRIAIARAFLKDASLLLLDEPTAQLDPATEREVVESLKRLAIGRTVVLASHAAFAHEFSGRKLDLGAAQTARLEGVA</sequence>
<feature type="domain" description="ABC transporter" evidence="8">
    <location>
        <begin position="351"/>
        <end position="570"/>
    </location>
</feature>
<dbReference type="InterPro" id="IPR027417">
    <property type="entry name" value="P-loop_NTPase"/>
</dbReference>
<protein>
    <submittedName>
        <fullName evidence="10">ABC transporter, transmembrane region, type 1</fullName>
    </submittedName>
</protein>
<feature type="transmembrane region" description="Helical" evidence="7">
    <location>
        <begin position="70"/>
        <end position="89"/>
    </location>
</feature>
<evidence type="ECO:0000313" key="10">
    <source>
        <dbReference type="EMBL" id="ABQ29778.1"/>
    </source>
</evidence>
<dbReference type="SMART" id="SM00382">
    <property type="entry name" value="AAA"/>
    <property type="match status" value="1"/>
</dbReference>
<dbReference type="InterPro" id="IPR036640">
    <property type="entry name" value="ABC1_TM_sf"/>
</dbReference>
<dbReference type="InterPro" id="IPR011527">
    <property type="entry name" value="ABC1_TM_dom"/>
</dbReference>
<evidence type="ECO:0000256" key="7">
    <source>
        <dbReference type="SAM" id="Phobius"/>
    </source>
</evidence>
<dbReference type="CDD" id="cd18584">
    <property type="entry name" value="ABC_6TM_AarD_CydD"/>
    <property type="match status" value="1"/>
</dbReference>
<dbReference type="Pfam" id="PF00664">
    <property type="entry name" value="ABC_membrane"/>
    <property type="match status" value="1"/>
</dbReference>
<dbReference type="PROSITE" id="PS50929">
    <property type="entry name" value="ABC_TM1F"/>
    <property type="match status" value="1"/>
</dbReference>
<evidence type="ECO:0000256" key="3">
    <source>
        <dbReference type="ARBA" id="ARBA00022741"/>
    </source>
</evidence>
<keyword evidence="4" id="KW-0067">ATP-binding</keyword>
<dbReference type="GO" id="GO:0042883">
    <property type="term" value="P:cysteine transport"/>
    <property type="evidence" value="ECO:0007669"/>
    <property type="project" value="InterPro"/>
</dbReference>
<dbReference type="GO" id="GO:0005524">
    <property type="term" value="F:ATP binding"/>
    <property type="evidence" value="ECO:0007669"/>
    <property type="project" value="UniProtKB-KW"/>
</dbReference>
<feature type="transmembrane region" description="Helical" evidence="7">
    <location>
        <begin position="286"/>
        <end position="305"/>
    </location>
</feature>
<dbReference type="SUPFAM" id="SSF90123">
    <property type="entry name" value="ABC transporter transmembrane region"/>
    <property type="match status" value="1"/>
</dbReference>
<dbReference type="Proteomes" id="UP000000245">
    <property type="component" value="Chromosome"/>
</dbReference>
<dbReference type="GO" id="GO:0005886">
    <property type="term" value="C:plasma membrane"/>
    <property type="evidence" value="ECO:0007669"/>
    <property type="project" value="UniProtKB-SubCell"/>
</dbReference>
<evidence type="ECO:0000256" key="1">
    <source>
        <dbReference type="ARBA" id="ARBA00004651"/>
    </source>
</evidence>
<dbReference type="PANTHER" id="PTHR24221:SF590">
    <property type="entry name" value="COMPONENT LINKED WITH THE ASSEMBLY OF CYTOCHROME' TRANSPORT TRANSMEMBRANE ATP-BINDING PROTEIN ABC TRANSPORTER CYDD-RELATED"/>
    <property type="match status" value="1"/>
</dbReference>
<dbReference type="KEGG" id="acr:Acry_0554"/>
<evidence type="ECO:0000259" key="9">
    <source>
        <dbReference type="PROSITE" id="PS50929"/>
    </source>
</evidence>
<dbReference type="PROSITE" id="PS00211">
    <property type="entry name" value="ABC_TRANSPORTER_1"/>
    <property type="match status" value="1"/>
</dbReference>
<dbReference type="EMBL" id="CP000697">
    <property type="protein sequence ID" value="ABQ29778.1"/>
    <property type="molecule type" value="Genomic_DNA"/>
</dbReference>
<dbReference type="AlphaFoldDB" id="A5FVZ6"/>
<comment type="subcellular location">
    <subcellularLocation>
        <location evidence="1">Cell membrane</location>
        <topology evidence="1">Multi-pass membrane protein</topology>
    </subcellularLocation>
</comment>
<evidence type="ECO:0000313" key="11">
    <source>
        <dbReference type="Proteomes" id="UP000000245"/>
    </source>
</evidence>
<evidence type="ECO:0000256" key="4">
    <source>
        <dbReference type="ARBA" id="ARBA00022840"/>
    </source>
</evidence>
<dbReference type="Pfam" id="PF00005">
    <property type="entry name" value="ABC_tran"/>
    <property type="match status" value="1"/>
</dbReference>
<dbReference type="SUPFAM" id="SSF52540">
    <property type="entry name" value="P-loop containing nucleoside triphosphate hydrolases"/>
    <property type="match status" value="1"/>
</dbReference>
<feature type="transmembrane region" description="Helical" evidence="7">
    <location>
        <begin position="175"/>
        <end position="199"/>
    </location>
</feature>
<dbReference type="GO" id="GO:0140359">
    <property type="term" value="F:ABC-type transporter activity"/>
    <property type="evidence" value="ECO:0007669"/>
    <property type="project" value="InterPro"/>
</dbReference>
<feature type="transmembrane region" description="Helical" evidence="7">
    <location>
        <begin position="253"/>
        <end position="274"/>
    </location>
</feature>
<dbReference type="PROSITE" id="PS50893">
    <property type="entry name" value="ABC_TRANSPORTER_2"/>
    <property type="match status" value="1"/>
</dbReference>
<dbReference type="STRING" id="349163.Acry_0554"/>
<reference evidence="10 11" key="1">
    <citation type="submission" date="2007-05" db="EMBL/GenBank/DDBJ databases">
        <title>Complete sequence of chromosome of Acidiphilium cryptum JF-5.</title>
        <authorList>
            <consortium name="US DOE Joint Genome Institute"/>
            <person name="Copeland A."/>
            <person name="Lucas S."/>
            <person name="Lapidus A."/>
            <person name="Barry K."/>
            <person name="Detter J.C."/>
            <person name="Glavina del Rio T."/>
            <person name="Hammon N."/>
            <person name="Israni S."/>
            <person name="Dalin E."/>
            <person name="Tice H."/>
            <person name="Pitluck S."/>
            <person name="Sims D."/>
            <person name="Brettin T."/>
            <person name="Bruce D."/>
            <person name="Han C."/>
            <person name="Schmutz J."/>
            <person name="Larimer F."/>
            <person name="Land M."/>
            <person name="Hauser L."/>
            <person name="Kyrpides N."/>
            <person name="Kim E."/>
            <person name="Magnuson T."/>
            <person name="Richardson P."/>
        </authorList>
    </citation>
    <scope>NUCLEOTIDE SEQUENCE [LARGE SCALE GENOMIC DNA]</scope>
    <source>
        <strain evidence="10 11">JF-5</strain>
    </source>
</reference>
<feature type="transmembrane region" description="Helical" evidence="7">
    <location>
        <begin position="36"/>
        <end position="64"/>
    </location>
</feature>
<dbReference type="InterPro" id="IPR003439">
    <property type="entry name" value="ABC_transporter-like_ATP-bd"/>
</dbReference>
<evidence type="ECO:0000256" key="5">
    <source>
        <dbReference type="ARBA" id="ARBA00022989"/>
    </source>
</evidence>
<feature type="transmembrane region" description="Helical" evidence="7">
    <location>
        <begin position="151"/>
        <end position="169"/>
    </location>
</feature>
<feature type="domain" description="ABC transmembrane type-1" evidence="9">
    <location>
        <begin position="36"/>
        <end position="317"/>
    </location>
</feature>
<keyword evidence="6 7" id="KW-0472">Membrane</keyword>
<dbReference type="PANTHER" id="PTHR24221">
    <property type="entry name" value="ATP-BINDING CASSETTE SUB-FAMILY B"/>
    <property type="match status" value="1"/>
</dbReference>
<organism evidence="10 11">
    <name type="scientific">Acidiphilium cryptum (strain JF-5)</name>
    <dbReference type="NCBI Taxonomy" id="349163"/>
    <lineage>
        <taxon>Bacteria</taxon>
        <taxon>Pseudomonadati</taxon>
        <taxon>Pseudomonadota</taxon>
        <taxon>Alphaproteobacteria</taxon>
        <taxon>Acetobacterales</taxon>
        <taxon>Acidocellaceae</taxon>
        <taxon>Acidiphilium</taxon>
    </lineage>
</organism>
<evidence type="ECO:0000256" key="2">
    <source>
        <dbReference type="ARBA" id="ARBA00022692"/>
    </source>
</evidence>
<dbReference type="InterPro" id="IPR014216">
    <property type="entry name" value="ABC_transptr_CydD"/>
</dbReference>
<keyword evidence="11" id="KW-1185">Reference proteome</keyword>
<dbReference type="InterPro" id="IPR003593">
    <property type="entry name" value="AAA+_ATPase"/>
</dbReference>
<keyword evidence="2 7" id="KW-0812">Transmembrane</keyword>
<evidence type="ECO:0000256" key="6">
    <source>
        <dbReference type="ARBA" id="ARBA00023136"/>
    </source>
</evidence>
<keyword evidence="3" id="KW-0547">Nucleotide-binding</keyword>
<dbReference type="Gene3D" id="1.20.1560.10">
    <property type="entry name" value="ABC transporter type 1, transmembrane domain"/>
    <property type="match status" value="1"/>
</dbReference>
<gene>
    <name evidence="10" type="ordered locus">Acry_0554</name>
</gene>
<dbReference type="HOGENOM" id="CLU_000604_84_9_5"/>
<dbReference type="eggNOG" id="COG4988">
    <property type="taxonomic scope" value="Bacteria"/>
</dbReference>
<dbReference type="NCBIfam" id="TIGR02857">
    <property type="entry name" value="CydD"/>
    <property type="match status" value="1"/>
</dbReference>
<keyword evidence="5 7" id="KW-1133">Transmembrane helix</keyword>
<proteinExistence type="predicted"/>
<accession>A5FVZ6</accession>
<dbReference type="Gene3D" id="3.40.50.300">
    <property type="entry name" value="P-loop containing nucleotide triphosphate hydrolases"/>
    <property type="match status" value="1"/>
</dbReference>